<dbReference type="GO" id="GO:0003677">
    <property type="term" value="F:DNA binding"/>
    <property type="evidence" value="ECO:0007669"/>
    <property type="project" value="InterPro"/>
</dbReference>
<accession>A0A382WA78</accession>
<protein>
    <recommendedName>
        <fullName evidence="2">Core-binding (CB) domain-containing protein</fullName>
    </recommendedName>
</protein>
<organism evidence="1">
    <name type="scientific">marine metagenome</name>
    <dbReference type="NCBI Taxonomy" id="408172"/>
    <lineage>
        <taxon>unclassified sequences</taxon>
        <taxon>metagenomes</taxon>
        <taxon>ecological metagenomes</taxon>
    </lineage>
</organism>
<evidence type="ECO:0008006" key="2">
    <source>
        <dbReference type="Google" id="ProtNLM"/>
    </source>
</evidence>
<reference evidence="1" key="1">
    <citation type="submission" date="2018-05" db="EMBL/GenBank/DDBJ databases">
        <authorList>
            <person name="Lanie J.A."/>
            <person name="Ng W.-L."/>
            <person name="Kazmierczak K.M."/>
            <person name="Andrzejewski T.M."/>
            <person name="Davidsen T.M."/>
            <person name="Wayne K.J."/>
            <person name="Tettelin H."/>
            <person name="Glass J.I."/>
            <person name="Rusch D."/>
            <person name="Podicherti R."/>
            <person name="Tsui H.-C.T."/>
            <person name="Winkler M.E."/>
        </authorList>
    </citation>
    <scope>NUCLEOTIDE SEQUENCE</scope>
</reference>
<gene>
    <name evidence="1" type="ORF">METZ01_LOCUS407915</name>
</gene>
<sequence>MDNRKQKIGIYKRGDSKYFWATYLGADGRRVRRSTGTTSKREAVALRSKWVSEIWSQEVKGIQPDQYFGRVMILYLKGTAKVKRSSGTDIQRVKALREFFKDGLLMKAFCKPDVNNYIAERQAKGITNKSINKELSLLSSAIKFVNSEYDWSLPNPVQGKRLVEEEVEARCLSVEEVNKLLAASRVNLDDNQNKYTKDYLPDL</sequence>
<dbReference type="SUPFAM" id="SSF56349">
    <property type="entry name" value="DNA breaking-rejoining enzymes"/>
    <property type="match status" value="1"/>
</dbReference>
<feature type="non-terminal residue" evidence="1">
    <location>
        <position position="203"/>
    </location>
</feature>
<name>A0A382WA78_9ZZZZ</name>
<evidence type="ECO:0000313" key="1">
    <source>
        <dbReference type="EMBL" id="SVD55061.1"/>
    </source>
</evidence>
<dbReference type="InterPro" id="IPR011010">
    <property type="entry name" value="DNA_brk_join_enz"/>
</dbReference>
<proteinExistence type="predicted"/>
<dbReference type="AlphaFoldDB" id="A0A382WA78"/>
<dbReference type="EMBL" id="UINC01157847">
    <property type="protein sequence ID" value="SVD55061.1"/>
    <property type="molecule type" value="Genomic_DNA"/>
</dbReference>